<organism evidence="1 2">
    <name type="scientific">Rubripirellula amarantea</name>
    <dbReference type="NCBI Taxonomy" id="2527999"/>
    <lineage>
        <taxon>Bacteria</taxon>
        <taxon>Pseudomonadati</taxon>
        <taxon>Planctomycetota</taxon>
        <taxon>Planctomycetia</taxon>
        <taxon>Pirellulales</taxon>
        <taxon>Pirellulaceae</taxon>
        <taxon>Rubripirellula</taxon>
    </lineage>
</organism>
<gene>
    <name evidence="1" type="ORF">Pla22_25660</name>
</gene>
<comment type="caution">
    <text evidence="1">The sequence shown here is derived from an EMBL/GenBank/DDBJ whole genome shotgun (WGS) entry which is preliminary data.</text>
</comment>
<sequence length="386" mass="42772">MTNFRRNHLECVFRKEASSHIGCSLIEEVLGDSGHEFSVVEPQVCECCCRQSEPQVTRWNPTIASLILERSSKMLADSDVPPNQKAKLESVRSAALDRIPITLATDTFAVSPPLASGPVDSLTLSDLQQRIPLPPLQHELASPEKSSSFCWAVGITTASREEETLGDTLAALGESGWSHASLFVDGPMSVDTTLAKLRDVLATSGRLMNVDVTQRSTAVGGWSNFCLMIAELYHRYPTADAFLLLQDDALLARYSDLRHYLEVVMQRIGSRSIASLFCSGVEAKQNTGWHRRDNEIQYGAQAFVFGKEAMHQWLASFADTQPKGENPQVGIDGRIGRWAWRKRIPIWLPHPSLVWHLGETSTLWGDAQPLGPRQASDFLETMDQPS</sequence>
<dbReference type="RefSeq" id="WP_146514875.1">
    <property type="nucleotide sequence ID" value="NZ_SJPI01000001.1"/>
</dbReference>
<reference evidence="1 2" key="1">
    <citation type="submission" date="2019-02" db="EMBL/GenBank/DDBJ databases">
        <title>Deep-cultivation of Planctomycetes and their phenomic and genomic characterization uncovers novel biology.</title>
        <authorList>
            <person name="Wiegand S."/>
            <person name="Jogler M."/>
            <person name="Boedeker C."/>
            <person name="Pinto D."/>
            <person name="Vollmers J."/>
            <person name="Rivas-Marin E."/>
            <person name="Kohn T."/>
            <person name="Peeters S.H."/>
            <person name="Heuer A."/>
            <person name="Rast P."/>
            <person name="Oberbeckmann S."/>
            <person name="Bunk B."/>
            <person name="Jeske O."/>
            <person name="Meyerdierks A."/>
            <person name="Storesund J.E."/>
            <person name="Kallscheuer N."/>
            <person name="Luecker S."/>
            <person name="Lage O.M."/>
            <person name="Pohl T."/>
            <person name="Merkel B.J."/>
            <person name="Hornburger P."/>
            <person name="Mueller R.-W."/>
            <person name="Bruemmer F."/>
            <person name="Labrenz M."/>
            <person name="Spormann A.M."/>
            <person name="Op Den Camp H."/>
            <person name="Overmann J."/>
            <person name="Amann R."/>
            <person name="Jetten M.S.M."/>
            <person name="Mascher T."/>
            <person name="Medema M.H."/>
            <person name="Devos D.P."/>
            <person name="Kaster A.-K."/>
            <person name="Ovreas L."/>
            <person name="Rohde M."/>
            <person name="Galperin M.Y."/>
            <person name="Jogler C."/>
        </authorList>
    </citation>
    <scope>NUCLEOTIDE SEQUENCE [LARGE SCALE GENOMIC DNA]</scope>
    <source>
        <strain evidence="1 2">Pla22</strain>
    </source>
</reference>
<dbReference type="OrthoDB" id="260014at2"/>
<accession>A0A5C5WYD3</accession>
<evidence type="ECO:0000313" key="2">
    <source>
        <dbReference type="Proteomes" id="UP000316598"/>
    </source>
</evidence>
<dbReference type="AlphaFoldDB" id="A0A5C5WYD3"/>
<dbReference type="Proteomes" id="UP000316598">
    <property type="component" value="Unassembled WGS sequence"/>
</dbReference>
<name>A0A5C5WYD3_9BACT</name>
<dbReference type="EMBL" id="SJPI01000001">
    <property type="protein sequence ID" value="TWT54912.1"/>
    <property type="molecule type" value="Genomic_DNA"/>
</dbReference>
<keyword evidence="2" id="KW-1185">Reference proteome</keyword>
<evidence type="ECO:0000313" key="1">
    <source>
        <dbReference type="EMBL" id="TWT54912.1"/>
    </source>
</evidence>
<protein>
    <submittedName>
        <fullName evidence="1">Uncharacterized protein</fullName>
    </submittedName>
</protein>
<proteinExistence type="predicted"/>